<dbReference type="PANTHER" id="PTHR47074">
    <property type="entry name" value="BNAC02G40300D PROTEIN"/>
    <property type="match status" value="1"/>
</dbReference>
<dbReference type="PANTHER" id="PTHR47074:SF75">
    <property type="entry name" value="RNASE H TYPE-1 DOMAIN-CONTAINING PROTEIN"/>
    <property type="match status" value="1"/>
</dbReference>
<accession>A0A6J5TE96</accession>
<dbReference type="Proteomes" id="UP000507222">
    <property type="component" value="Unassembled WGS sequence"/>
</dbReference>
<dbReference type="AlphaFoldDB" id="A0A6J5TE96"/>
<dbReference type="GO" id="GO:0003676">
    <property type="term" value="F:nucleic acid binding"/>
    <property type="evidence" value="ECO:0007669"/>
    <property type="project" value="InterPro"/>
</dbReference>
<evidence type="ECO:0000313" key="2">
    <source>
        <dbReference type="EMBL" id="CAB4262200.1"/>
    </source>
</evidence>
<dbReference type="SUPFAM" id="SSF53098">
    <property type="entry name" value="Ribonuclease H-like"/>
    <property type="match status" value="1"/>
</dbReference>
<name>A0A6J5TE96_PRUAR</name>
<proteinExistence type="predicted"/>
<dbReference type="GO" id="GO:0004523">
    <property type="term" value="F:RNA-DNA hybrid ribonuclease activity"/>
    <property type="evidence" value="ECO:0007669"/>
    <property type="project" value="InterPro"/>
</dbReference>
<dbReference type="InterPro" id="IPR012337">
    <property type="entry name" value="RNaseH-like_sf"/>
</dbReference>
<dbReference type="Pfam" id="PF13456">
    <property type="entry name" value="RVT_3"/>
    <property type="match status" value="2"/>
</dbReference>
<evidence type="ECO:0000259" key="1">
    <source>
        <dbReference type="Pfam" id="PF13456"/>
    </source>
</evidence>
<evidence type="ECO:0000313" key="3">
    <source>
        <dbReference type="Proteomes" id="UP000507222"/>
    </source>
</evidence>
<protein>
    <recommendedName>
        <fullName evidence="1">RNase H type-1 domain-containing protein</fullName>
    </recommendedName>
</protein>
<organism evidence="2 3">
    <name type="scientific">Prunus armeniaca</name>
    <name type="common">Apricot</name>
    <name type="synonym">Armeniaca vulgaris</name>
    <dbReference type="NCBI Taxonomy" id="36596"/>
    <lineage>
        <taxon>Eukaryota</taxon>
        <taxon>Viridiplantae</taxon>
        <taxon>Streptophyta</taxon>
        <taxon>Embryophyta</taxon>
        <taxon>Tracheophyta</taxon>
        <taxon>Spermatophyta</taxon>
        <taxon>Magnoliopsida</taxon>
        <taxon>eudicotyledons</taxon>
        <taxon>Gunneridae</taxon>
        <taxon>Pentapetalae</taxon>
        <taxon>rosids</taxon>
        <taxon>fabids</taxon>
        <taxon>Rosales</taxon>
        <taxon>Rosaceae</taxon>
        <taxon>Amygdaloideae</taxon>
        <taxon>Amygdaleae</taxon>
        <taxon>Prunus</taxon>
    </lineage>
</organism>
<dbReference type="InterPro" id="IPR044730">
    <property type="entry name" value="RNase_H-like_dom_plant"/>
</dbReference>
<dbReference type="InterPro" id="IPR052929">
    <property type="entry name" value="RNase_H-like_EbsB-rel"/>
</dbReference>
<reference evidence="2 3" key="1">
    <citation type="submission" date="2020-05" db="EMBL/GenBank/DDBJ databases">
        <authorList>
            <person name="Campoy J."/>
            <person name="Schneeberger K."/>
            <person name="Spophaly S."/>
        </authorList>
    </citation>
    <scope>NUCLEOTIDE SEQUENCE [LARGE SCALE GENOMIC DNA]</scope>
    <source>
        <strain evidence="2">PruArmRojPasFocal</strain>
    </source>
</reference>
<sequence>MQLCFGSSILPPDQIVFSVKNYDAEYHKILLIHHSRSSLPIPNKKWQSLPLGHFKLNVDGALSLSSSLRGVGVAVRDSYGCLCGVVAMRAPSVLSVLATELYALKIGISFAVDASLTPLNPCYEAEGALIEDIRQFLASFSSYSVRFVPRTTNEVAGRLARFNLVQKALDFWFSDPLLWLQDCLNEDSRECTIT</sequence>
<feature type="domain" description="RNase H type-1" evidence="1">
    <location>
        <begin position="57"/>
        <end position="119"/>
    </location>
</feature>
<dbReference type="InterPro" id="IPR002156">
    <property type="entry name" value="RNaseH_domain"/>
</dbReference>
<gene>
    <name evidence="2" type="ORF">CURHAP_LOCUS1325</name>
</gene>
<dbReference type="EMBL" id="CAEKDK010000001">
    <property type="protein sequence ID" value="CAB4262200.1"/>
    <property type="molecule type" value="Genomic_DNA"/>
</dbReference>
<feature type="domain" description="RNase H type-1" evidence="1">
    <location>
        <begin position="127"/>
        <end position="161"/>
    </location>
</feature>
<dbReference type="CDD" id="cd06222">
    <property type="entry name" value="RNase_H_like"/>
    <property type="match status" value="1"/>
</dbReference>